<dbReference type="RefSeq" id="WP_139538513.1">
    <property type="nucleotide sequence ID" value="NZ_CABEJC010000012.1"/>
</dbReference>
<feature type="domain" description="HTH gntR-type" evidence="4">
    <location>
        <begin position="12"/>
        <end position="80"/>
    </location>
</feature>
<reference evidence="7 8" key="1">
    <citation type="submission" date="2019-07" db="EMBL/GenBank/DDBJ databases">
        <authorList>
            <person name="Brisse S."/>
            <person name="Rodrigues C."/>
            <person name="Thorpe H."/>
        </authorList>
    </citation>
    <scope>NUCLEOTIDE SEQUENCE [LARGE SCALE GENOMIC DNA]</scope>
    <source>
        <strain evidence="6">SB6408</strain>
        <strain evidence="5">SB6411</strain>
    </source>
</reference>
<dbReference type="SUPFAM" id="SSF48008">
    <property type="entry name" value="GntR ligand-binding domain-like"/>
    <property type="match status" value="1"/>
</dbReference>
<evidence type="ECO:0000313" key="5">
    <source>
        <dbReference type="EMBL" id="VUS44820.1"/>
    </source>
</evidence>
<dbReference type="Gene3D" id="1.10.10.10">
    <property type="entry name" value="Winged helix-like DNA-binding domain superfamily/Winged helix DNA-binding domain"/>
    <property type="match status" value="1"/>
</dbReference>
<dbReference type="InterPro" id="IPR011711">
    <property type="entry name" value="GntR_C"/>
</dbReference>
<evidence type="ECO:0000313" key="6">
    <source>
        <dbReference type="EMBL" id="VUT09146.1"/>
    </source>
</evidence>
<sequence length="238" mass="26876">MSLSAQQLAAQKNISWLLAEKLAQKILTGEYQPESILPGEMELGEQFGVSRTAVREAVKTLTAKGMLLPRPRIGTRVMPRSSWNFLDKELLAWWLTEDNFPDVVSHFLVMRGSLEPQACFLAATSGTPEQKAQLNTLMEEMVELKRNFQRERWIEVDMAWHEHIYEMSGNPFLTSFASLFHSVYHTYFTSITQNEVVKLDLHQAIVDAILDSDGLRALSACQALLNAPNHSGNNKGIE</sequence>
<dbReference type="CDD" id="cd07377">
    <property type="entry name" value="WHTH_GntR"/>
    <property type="match status" value="1"/>
</dbReference>
<dbReference type="SMART" id="SM00345">
    <property type="entry name" value="HTH_GNTR"/>
    <property type="match status" value="1"/>
</dbReference>
<gene>
    <name evidence="6" type="primary">pdhR_1</name>
    <name evidence="6" type="ORF">SB6408_02760</name>
    <name evidence="5" type="ORF">SB6411_00818</name>
</gene>
<dbReference type="Pfam" id="PF07729">
    <property type="entry name" value="FCD"/>
    <property type="match status" value="1"/>
</dbReference>
<dbReference type="Pfam" id="PF00392">
    <property type="entry name" value="GntR"/>
    <property type="match status" value="1"/>
</dbReference>
<keyword evidence="1" id="KW-0805">Transcription regulation</keyword>
<evidence type="ECO:0000259" key="4">
    <source>
        <dbReference type="PROSITE" id="PS50949"/>
    </source>
</evidence>
<name>A0A564NS46_9ENTR</name>
<dbReference type="Proteomes" id="UP000317652">
    <property type="component" value="Unassembled WGS sequence"/>
</dbReference>
<dbReference type="PANTHER" id="PTHR43537:SF44">
    <property type="entry name" value="GNTR FAMILY REGULATORY PROTEIN"/>
    <property type="match status" value="1"/>
</dbReference>
<dbReference type="SUPFAM" id="SSF46785">
    <property type="entry name" value="Winged helix' DNA-binding domain"/>
    <property type="match status" value="1"/>
</dbReference>
<keyword evidence="2" id="KW-0238">DNA-binding</keyword>
<evidence type="ECO:0000313" key="7">
    <source>
        <dbReference type="Proteomes" id="UP000317652"/>
    </source>
</evidence>
<keyword evidence="7" id="KW-1185">Reference proteome</keyword>
<evidence type="ECO:0000256" key="1">
    <source>
        <dbReference type="ARBA" id="ARBA00023015"/>
    </source>
</evidence>
<dbReference type="PANTHER" id="PTHR43537">
    <property type="entry name" value="TRANSCRIPTIONAL REGULATOR, GNTR FAMILY"/>
    <property type="match status" value="1"/>
</dbReference>
<dbReference type="InterPro" id="IPR036388">
    <property type="entry name" value="WH-like_DNA-bd_sf"/>
</dbReference>
<evidence type="ECO:0000256" key="2">
    <source>
        <dbReference type="ARBA" id="ARBA00023125"/>
    </source>
</evidence>
<dbReference type="EMBL" id="CABGGS010000012">
    <property type="protein sequence ID" value="VUS44820.1"/>
    <property type="molecule type" value="Genomic_DNA"/>
</dbReference>
<dbReference type="SMART" id="SM00895">
    <property type="entry name" value="FCD"/>
    <property type="match status" value="1"/>
</dbReference>
<dbReference type="AlphaFoldDB" id="A0A564NS46"/>
<dbReference type="Gene3D" id="1.20.120.530">
    <property type="entry name" value="GntR ligand-binding domain-like"/>
    <property type="match status" value="1"/>
</dbReference>
<keyword evidence="3" id="KW-0804">Transcription</keyword>
<proteinExistence type="predicted"/>
<organism evidence="6 8">
    <name type="scientific">Klebsiella spallanzanii</name>
    <dbReference type="NCBI Taxonomy" id="2587528"/>
    <lineage>
        <taxon>Bacteria</taxon>
        <taxon>Pseudomonadati</taxon>
        <taxon>Pseudomonadota</taxon>
        <taxon>Gammaproteobacteria</taxon>
        <taxon>Enterobacterales</taxon>
        <taxon>Enterobacteriaceae</taxon>
        <taxon>Klebsiella/Raoultella group</taxon>
        <taxon>Klebsiella</taxon>
    </lineage>
</organism>
<keyword evidence="6" id="KW-0670">Pyruvate</keyword>
<evidence type="ECO:0000313" key="8">
    <source>
        <dbReference type="Proteomes" id="UP000318370"/>
    </source>
</evidence>
<dbReference type="PRINTS" id="PR00035">
    <property type="entry name" value="HTHGNTR"/>
</dbReference>
<dbReference type="InterPro" id="IPR036390">
    <property type="entry name" value="WH_DNA-bd_sf"/>
</dbReference>
<dbReference type="InterPro" id="IPR008920">
    <property type="entry name" value="TF_FadR/GntR_C"/>
</dbReference>
<protein>
    <submittedName>
        <fullName evidence="6">Pyruvate dehydrogenase complex repressor</fullName>
    </submittedName>
</protein>
<dbReference type="PROSITE" id="PS50949">
    <property type="entry name" value="HTH_GNTR"/>
    <property type="match status" value="1"/>
</dbReference>
<dbReference type="InterPro" id="IPR000524">
    <property type="entry name" value="Tscrpt_reg_HTH_GntR"/>
</dbReference>
<dbReference type="EMBL" id="CABGHF010000065">
    <property type="protein sequence ID" value="VUT09146.1"/>
    <property type="molecule type" value="Genomic_DNA"/>
</dbReference>
<dbReference type="GO" id="GO:0003677">
    <property type="term" value="F:DNA binding"/>
    <property type="evidence" value="ECO:0007669"/>
    <property type="project" value="UniProtKB-KW"/>
</dbReference>
<dbReference type="Proteomes" id="UP000318370">
    <property type="component" value="Unassembled WGS sequence"/>
</dbReference>
<dbReference type="FunFam" id="1.10.10.10:FF:000251">
    <property type="entry name" value="Transcriptional regulator, GntR family"/>
    <property type="match status" value="1"/>
</dbReference>
<evidence type="ECO:0000256" key="3">
    <source>
        <dbReference type="ARBA" id="ARBA00023163"/>
    </source>
</evidence>
<accession>A0A564NS46</accession>
<dbReference type="GO" id="GO:0003700">
    <property type="term" value="F:DNA-binding transcription factor activity"/>
    <property type="evidence" value="ECO:0007669"/>
    <property type="project" value="InterPro"/>
</dbReference>